<comment type="function">
    <text evidence="5">Binds as a heterodimer with protein bS6 to the central domain of the 16S rRNA, where it helps stabilize the platform of the 30S subunit.</text>
</comment>
<evidence type="ECO:0000256" key="6">
    <source>
        <dbReference type="RuleBase" id="RU003910"/>
    </source>
</evidence>
<evidence type="ECO:0000256" key="3">
    <source>
        <dbReference type="ARBA" id="ARBA00023274"/>
    </source>
</evidence>
<evidence type="ECO:0000256" key="1">
    <source>
        <dbReference type="ARBA" id="ARBA00005589"/>
    </source>
</evidence>
<comment type="caution">
    <text evidence="8">The sequence shown here is derived from an EMBL/GenBank/DDBJ whole genome shotgun (WGS) entry which is preliminary data.</text>
</comment>
<accession>A0ABS1TGH6</accession>
<dbReference type="InterPro" id="IPR018275">
    <property type="entry name" value="Ribosomal_bS18_CS"/>
</dbReference>
<dbReference type="PANTHER" id="PTHR13479:SF40">
    <property type="entry name" value="SMALL RIBOSOMAL SUBUNIT PROTEIN BS18M"/>
    <property type="match status" value="1"/>
</dbReference>
<dbReference type="InterPro" id="IPR036870">
    <property type="entry name" value="Ribosomal_bS18_sf"/>
</dbReference>
<feature type="region of interest" description="Disordered" evidence="7">
    <location>
        <begin position="1"/>
        <end position="21"/>
    </location>
</feature>
<proteinExistence type="inferred from homology"/>
<dbReference type="NCBIfam" id="TIGR00165">
    <property type="entry name" value="S18"/>
    <property type="match status" value="1"/>
</dbReference>
<dbReference type="PRINTS" id="PR00974">
    <property type="entry name" value="RIBOSOMALS18"/>
</dbReference>
<keyword evidence="3 5" id="KW-0687">Ribonucleoprotein</keyword>
<dbReference type="RefSeq" id="WP_202751160.1">
    <property type="nucleotide sequence ID" value="NZ_JAESWC010000019.1"/>
</dbReference>
<evidence type="ECO:0000256" key="4">
    <source>
        <dbReference type="ARBA" id="ARBA00035141"/>
    </source>
</evidence>
<feature type="compositionally biased region" description="Basic and acidic residues" evidence="7">
    <location>
        <begin position="1"/>
        <end position="14"/>
    </location>
</feature>
<keyword evidence="2 5" id="KW-0689">Ribosomal protein</keyword>
<dbReference type="PROSITE" id="PS00057">
    <property type="entry name" value="RIBOSOMAL_S18"/>
    <property type="match status" value="1"/>
</dbReference>
<evidence type="ECO:0000313" key="9">
    <source>
        <dbReference type="Proteomes" id="UP000632377"/>
    </source>
</evidence>
<evidence type="ECO:0000256" key="7">
    <source>
        <dbReference type="SAM" id="MobiDB-lite"/>
    </source>
</evidence>
<keyword evidence="9" id="KW-1185">Reference proteome</keyword>
<keyword evidence="5" id="KW-0694">RNA-binding</keyword>
<sequence>MARENSRDNKDFGKKGGSRMRRARKKVCAFCSDKATHIDYKDVSKLRKYVTERGKILPRRISGNCAKHQRALTEAVKRARNIALLPFTTE</sequence>
<protein>
    <recommendedName>
        <fullName evidence="4 5">Small ribosomal subunit protein bS18</fullName>
    </recommendedName>
</protein>
<dbReference type="Pfam" id="PF01084">
    <property type="entry name" value="Ribosomal_S18"/>
    <property type="match status" value="1"/>
</dbReference>
<evidence type="ECO:0000313" key="8">
    <source>
        <dbReference type="EMBL" id="MBL4938420.1"/>
    </source>
</evidence>
<comment type="subunit">
    <text evidence="5">Part of the 30S ribosomal subunit. Forms a tight heterodimer with protein bS6.</text>
</comment>
<dbReference type="HAMAP" id="MF_00270">
    <property type="entry name" value="Ribosomal_bS18"/>
    <property type="match status" value="1"/>
</dbReference>
<comment type="similarity">
    <text evidence="1 5 6">Belongs to the bacterial ribosomal protein bS18 family.</text>
</comment>
<dbReference type="EMBL" id="JAESWC010000019">
    <property type="protein sequence ID" value="MBL4938420.1"/>
    <property type="molecule type" value="Genomic_DNA"/>
</dbReference>
<gene>
    <name evidence="5" type="primary">rpsR</name>
    <name evidence="8" type="ORF">JK636_22160</name>
</gene>
<keyword evidence="5" id="KW-0699">rRNA-binding</keyword>
<organism evidence="8 9">
    <name type="scientific">Clostridium rhizosphaerae</name>
    <dbReference type="NCBI Taxonomy" id="2803861"/>
    <lineage>
        <taxon>Bacteria</taxon>
        <taxon>Bacillati</taxon>
        <taxon>Bacillota</taxon>
        <taxon>Clostridia</taxon>
        <taxon>Eubacteriales</taxon>
        <taxon>Clostridiaceae</taxon>
        <taxon>Clostridium</taxon>
    </lineage>
</organism>
<name>A0ABS1TGH6_9CLOT</name>
<evidence type="ECO:0000256" key="5">
    <source>
        <dbReference type="HAMAP-Rule" id="MF_00270"/>
    </source>
</evidence>
<dbReference type="InterPro" id="IPR001648">
    <property type="entry name" value="Ribosomal_bS18"/>
</dbReference>
<dbReference type="PANTHER" id="PTHR13479">
    <property type="entry name" value="30S RIBOSOMAL PROTEIN S18"/>
    <property type="match status" value="1"/>
</dbReference>
<reference evidence="8 9" key="1">
    <citation type="submission" date="2021-01" db="EMBL/GenBank/DDBJ databases">
        <title>Genome public.</title>
        <authorList>
            <person name="Liu C."/>
            <person name="Sun Q."/>
        </authorList>
    </citation>
    <scope>NUCLEOTIDE SEQUENCE [LARGE SCALE GENOMIC DNA]</scope>
    <source>
        <strain evidence="8 9">YIM B02515</strain>
    </source>
</reference>
<dbReference type="Proteomes" id="UP000632377">
    <property type="component" value="Unassembled WGS sequence"/>
</dbReference>
<dbReference type="Gene3D" id="4.10.640.10">
    <property type="entry name" value="Ribosomal protein S18"/>
    <property type="match status" value="1"/>
</dbReference>
<dbReference type="GO" id="GO:0005840">
    <property type="term" value="C:ribosome"/>
    <property type="evidence" value="ECO:0007669"/>
    <property type="project" value="UniProtKB-KW"/>
</dbReference>
<dbReference type="SUPFAM" id="SSF46911">
    <property type="entry name" value="Ribosomal protein S18"/>
    <property type="match status" value="1"/>
</dbReference>
<evidence type="ECO:0000256" key="2">
    <source>
        <dbReference type="ARBA" id="ARBA00022980"/>
    </source>
</evidence>